<dbReference type="SMART" id="SM00184">
    <property type="entry name" value="RING"/>
    <property type="match status" value="1"/>
</dbReference>
<evidence type="ECO:0000259" key="19">
    <source>
        <dbReference type="PROSITE" id="PS50089"/>
    </source>
</evidence>
<comment type="catalytic activity">
    <reaction evidence="1">
        <text>S-ubiquitinyl-[E2 ubiquitin-conjugating enzyme]-L-cysteine + [acceptor protein]-L-lysine = [E2 ubiquitin-conjugating enzyme]-L-cysteine + N(6)-ubiquitinyl-[acceptor protein]-L-lysine.</text>
        <dbReference type="EC" id="2.3.2.27"/>
    </reaction>
</comment>
<keyword evidence="11 18" id="KW-0863">Zinc-finger</keyword>
<keyword evidence="13" id="KW-0862">Zinc</keyword>
<dbReference type="AlphaFoldDB" id="A0AAD9PFF3"/>
<evidence type="ECO:0000256" key="11">
    <source>
        <dbReference type="ARBA" id="ARBA00022771"/>
    </source>
</evidence>
<protein>
    <recommendedName>
        <fullName evidence="5">RING-type E3 ubiquitin transferase</fullName>
        <ecNumber evidence="5">2.3.2.27</ecNumber>
    </recommendedName>
</protein>
<evidence type="ECO:0000256" key="5">
    <source>
        <dbReference type="ARBA" id="ARBA00012483"/>
    </source>
</evidence>
<evidence type="ECO:0000256" key="13">
    <source>
        <dbReference type="ARBA" id="ARBA00022833"/>
    </source>
</evidence>
<feature type="domain" description="RING-type" evidence="19">
    <location>
        <begin position="239"/>
        <end position="277"/>
    </location>
</feature>
<dbReference type="Gene3D" id="3.30.40.10">
    <property type="entry name" value="Zinc/RING finger domain, C3HC4 (zinc finger)"/>
    <property type="match status" value="1"/>
</dbReference>
<dbReference type="EC" id="2.3.2.27" evidence="5"/>
<sequence length="300" mass="34095">MLEPAEQAAILRSDLKDSLQINYITSTLGSIVQSLFGPRCWIKWQNELRLLSDLGYFTLTTLIGLQTVGEEYVNIILVRQSRRATPGLWRRGAMIVLQIMTPYIVERGLSLLEQDALQTAAFGADMQARLLEIIPLVRHILPIMHRCHLATFYINGLFYHMAKRVLGIYYVMVRRQAGSKTGRNYRILGWLAVIQLTLMIIHQCYKASFSQHATPASQPARVCICSVNTEQTGSSDSKCSLCLEQCKHSTATPCGHLFCWDCIMQWCTVKSQCPLCREEVIPSHLIYLHNYTQSVTHTRS</sequence>
<proteinExistence type="inferred from homology"/>
<organism evidence="20 21">
    <name type="scientific">Ridgeia piscesae</name>
    <name type="common">Tubeworm</name>
    <dbReference type="NCBI Taxonomy" id="27915"/>
    <lineage>
        <taxon>Eukaryota</taxon>
        <taxon>Metazoa</taxon>
        <taxon>Spiralia</taxon>
        <taxon>Lophotrochozoa</taxon>
        <taxon>Annelida</taxon>
        <taxon>Polychaeta</taxon>
        <taxon>Sedentaria</taxon>
        <taxon>Canalipalpata</taxon>
        <taxon>Sabellida</taxon>
        <taxon>Siboglinidae</taxon>
        <taxon>Ridgeia</taxon>
    </lineage>
</organism>
<keyword evidence="12" id="KW-0833">Ubl conjugation pathway</keyword>
<evidence type="ECO:0000256" key="2">
    <source>
        <dbReference type="ARBA" id="ARBA00004585"/>
    </source>
</evidence>
<keyword evidence="16" id="KW-0472">Membrane</keyword>
<comment type="subcellular location">
    <subcellularLocation>
        <location evidence="2">Peroxisome membrane</location>
        <topology evidence="2">Multi-pass membrane protein</topology>
    </subcellularLocation>
</comment>
<evidence type="ECO:0000256" key="14">
    <source>
        <dbReference type="ARBA" id="ARBA00022927"/>
    </source>
</evidence>
<dbReference type="CDD" id="cd16527">
    <property type="entry name" value="RING-HC_PEX10"/>
    <property type="match status" value="1"/>
</dbReference>
<keyword evidence="21" id="KW-1185">Reference proteome</keyword>
<evidence type="ECO:0000256" key="7">
    <source>
        <dbReference type="ARBA" id="ARBA00022593"/>
    </source>
</evidence>
<evidence type="ECO:0000256" key="1">
    <source>
        <dbReference type="ARBA" id="ARBA00000900"/>
    </source>
</evidence>
<evidence type="ECO:0000256" key="3">
    <source>
        <dbReference type="ARBA" id="ARBA00004906"/>
    </source>
</evidence>
<evidence type="ECO:0000256" key="4">
    <source>
        <dbReference type="ARBA" id="ARBA00008704"/>
    </source>
</evidence>
<evidence type="ECO:0000256" key="12">
    <source>
        <dbReference type="ARBA" id="ARBA00022786"/>
    </source>
</evidence>
<evidence type="ECO:0000256" key="8">
    <source>
        <dbReference type="ARBA" id="ARBA00022679"/>
    </source>
</evidence>
<gene>
    <name evidence="20" type="ORF">NP493_5g12013</name>
</gene>
<keyword evidence="6" id="KW-0813">Transport</keyword>
<dbReference type="InterPro" id="IPR006845">
    <property type="entry name" value="Pex_N"/>
</dbReference>
<evidence type="ECO:0000313" key="20">
    <source>
        <dbReference type="EMBL" id="KAK2193831.1"/>
    </source>
</evidence>
<evidence type="ECO:0000313" key="21">
    <source>
        <dbReference type="Proteomes" id="UP001209878"/>
    </source>
</evidence>
<evidence type="ECO:0000256" key="15">
    <source>
        <dbReference type="ARBA" id="ARBA00022989"/>
    </source>
</evidence>
<name>A0AAD9PFF3_RIDPI</name>
<dbReference type="PANTHER" id="PTHR23350">
    <property type="entry name" value="PEROXISOME ASSEMBLY PROTEIN 10"/>
    <property type="match status" value="1"/>
</dbReference>
<evidence type="ECO:0000256" key="18">
    <source>
        <dbReference type="PROSITE-ProRule" id="PRU00175"/>
    </source>
</evidence>
<keyword evidence="7" id="KW-0962">Peroxisome biogenesis</keyword>
<evidence type="ECO:0000256" key="6">
    <source>
        <dbReference type="ARBA" id="ARBA00022448"/>
    </source>
</evidence>
<keyword evidence="9" id="KW-0812">Transmembrane</keyword>
<comment type="caution">
    <text evidence="20">The sequence shown here is derived from an EMBL/GenBank/DDBJ whole genome shotgun (WGS) entry which is preliminary data.</text>
</comment>
<evidence type="ECO:0000256" key="9">
    <source>
        <dbReference type="ARBA" id="ARBA00022692"/>
    </source>
</evidence>
<dbReference type="InterPro" id="IPR013083">
    <property type="entry name" value="Znf_RING/FYVE/PHD"/>
</dbReference>
<keyword evidence="17" id="KW-0576">Peroxisome</keyword>
<keyword evidence="15" id="KW-1133">Transmembrane helix</keyword>
<dbReference type="GO" id="GO:0061630">
    <property type="term" value="F:ubiquitin protein ligase activity"/>
    <property type="evidence" value="ECO:0007669"/>
    <property type="project" value="UniProtKB-EC"/>
</dbReference>
<keyword evidence="14" id="KW-0653">Protein transport</keyword>
<dbReference type="PROSITE" id="PS00518">
    <property type="entry name" value="ZF_RING_1"/>
    <property type="match status" value="1"/>
</dbReference>
<dbReference type="InterPro" id="IPR001841">
    <property type="entry name" value="Znf_RING"/>
</dbReference>
<comment type="similarity">
    <text evidence="4">Belongs to the pex2/pex10/pex12 family.</text>
</comment>
<dbReference type="InterPro" id="IPR017907">
    <property type="entry name" value="Znf_RING_CS"/>
</dbReference>
<dbReference type="EMBL" id="JAODUO010000006">
    <property type="protein sequence ID" value="KAK2193831.1"/>
    <property type="molecule type" value="Genomic_DNA"/>
</dbReference>
<dbReference type="SUPFAM" id="SSF57850">
    <property type="entry name" value="RING/U-box"/>
    <property type="match status" value="1"/>
</dbReference>
<dbReference type="PROSITE" id="PS50089">
    <property type="entry name" value="ZF_RING_2"/>
    <property type="match status" value="1"/>
</dbReference>
<keyword evidence="8" id="KW-0808">Transferase</keyword>
<dbReference type="InterPro" id="IPR025654">
    <property type="entry name" value="PEX2/10"/>
</dbReference>
<comment type="pathway">
    <text evidence="3">Protein modification; protein ubiquitination.</text>
</comment>
<dbReference type="Pfam" id="PF04757">
    <property type="entry name" value="Pex2_Pex12"/>
    <property type="match status" value="1"/>
</dbReference>
<evidence type="ECO:0000256" key="17">
    <source>
        <dbReference type="ARBA" id="ARBA00023140"/>
    </source>
</evidence>
<accession>A0AAD9PFF3</accession>
<evidence type="ECO:0000256" key="10">
    <source>
        <dbReference type="ARBA" id="ARBA00022723"/>
    </source>
</evidence>
<dbReference type="GO" id="GO:0005778">
    <property type="term" value="C:peroxisomal membrane"/>
    <property type="evidence" value="ECO:0007669"/>
    <property type="project" value="UniProtKB-SubCell"/>
</dbReference>
<dbReference type="PANTHER" id="PTHR23350:SF0">
    <property type="entry name" value="PEROXISOME BIOGENESIS FACTOR 10"/>
    <property type="match status" value="1"/>
</dbReference>
<evidence type="ECO:0000256" key="16">
    <source>
        <dbReference type="ARBA" id="ARBA00023136"/>
    </source>
</evidence>
<dbReference type="Pfam" id="PF13639">
    <property type="entry name" value="zf-RING_2"/>
    <property type="match status" value="1"/>
</dbReference>
<dbReference type="GO" id="GO:0016558">
    <property type="term" value="P:protein import into peroxisome matrix"/>
    <property type="evidence" value="ECO:0007669"/>
    <property type="project" value="InterPro"/>
</dbReference>
<dbReference type="Proteomes" id="UP001209878">
    <property type="component" value="Unassembled WGS sequence"/>
</dbReference>
<dbReference type="GO" id="GO:0008270">
    <property type="term" value="F:zinc ion binding"/>
    <property type="evidence" value="ECO:0007669"/>
    <property type="project" value="UniProtKB-KW"/>
</dbReference>
<keyword evidence="10" id="KW-0479">Metal-binding</keyword>
<reference evidence="20" key="1">
    <citation type="journal article" date="2023" name="Mol. Biol. Evol.">
        <title>Third-Generation Sequencing Reveals the Adaptive Role of the Epigenome in Three Deep-Sea Polychaetes.</title>
        <authorList>
            <person name="Perez M."/>
            <person name="Aroh O."/>
            <person name="Sun Y."/>
            <person name="Lan Y."/>
            <person name="Juniper S.K."/>
            <person name="Young C.R."/>
            <person name="Angers B."/>
            <person name="Qian P.Y."/>
        </authorList>
    </citation>
    <scope>NUCLEOTIDE SEQUENCE</scope>
    <source>
        <strain evidence="20">R07B-5</strain>
    </source>
</reference>